<proteinExistence type="inferred from homology"/>
<gene>
    <name evidence="2" type="ORF">GCM10011410_18720</name>
</gene>
<evidence type="ECO:0000313" key="3">
    <source>
        <dbReference type="Proteomes" id="UP000641514"/>
    </source>
</evidence>
<keyword evidence="3" id="KW-1185">Reference proteome</keyword>
<dbReference type="AlphaFoldDB" id="A0A916XFB2"/>
<sequence>MPVWSVTPYRGAIRRALVQWKEHGRTDLQPVLVHRLAYALASLLTDGELSGLVGDTTPVMLIPAPSRWLAHRKRGAHPVRDLAWGIGEEFGDRRVDVAEVLRLRLGSRDAVGLTAAERVVNVRGKVVLRRNAGTVLRAVAERSPHVILIDDIVTTGALLRESASVLRRHGVTVTAAVVFAAS</sequence>
<name>A0A916XFB2_9ACTN</name>
<dbReference type="SUPFAM" id="SSF53271">
    <property type="entry name" value="PRTase-like"/>
    <property type="match status" value="1"/>
</dbReference>
<dbReference type="InterPro" id="IPR000836">
    <property type="entry name" value="PRTase_dom"/>
</dbReference>
<reference evidence="2" key="2">
    <citation type="submission" date="2020-09" db="EMBL/GenBank/DDBJ databases">
        <authorList>
            <person name="Sun Q."/>
            <person name="Zhou Y."/>
        </authorList>
    </citation>
    <scope>NUCLEOTIDE SEQUENCE</scope>
    <source>
        <strain evidence="2">CGMCC 1.15478</strain>
    </source>
</reference>
<evidence type="ECO:0000313" key="2">
    <source>
        <dbReference type="EMBL" id="GGC66399.1"/>
    </source>
</evidence>
<dbReference type="InterPro" id="IPR051910">
    <property type="entry name" value="ComF/GntX_DNA_util-trans"/>
</dbReference>
<dbReference type="Gene3D" id="3.40.50.2020">
    <property type="match status" value="1"/>
</dbReference>
<protein>
    <recommendedName>
        <fullName evidence="4">ComF family protein</fullName>
    </recommendedName>
</protein>
<evidence type="ECO:0008006" key="4">
    <source>
        <dbReference type="Google" id="ProtNLM"/>
    </source>
</evidence>
<dbReference type="Proteomes" id="UP000641514">
    <property type="component" value="Unassembled WGS sequence"/>
</dbReference>
<reference evidence="2" key="1">
    <citation type="journal article" date="2014" name="Int. J. Syst. Evol. Microbiol.">
        <title>Complete genome sequence of Corynebacterium casei LMG S-19264T (=DSM 44701T), isolated from a smear-ripened cheese.</title>
        <authorList>
            <consortium name="US DOE Joint Genome Institute (JGI-PGF)"/>
            <person name="Walter F."/>
            <person name="Albersmeier A."/>
            <person name="Kalinowski J."/>
            <person name="Ruckert C."/>
        </authorList>
    </citation>
    <scope>NUCLEOTIDE SEQUENCE</scope>
    <source>
        <strain evidence="2">CGMCC 1.15478</strain>
    </source>
</reference>
<dbReference type="InterPro" id="IPR029057">
    <property type="entry name" value="PRTase-like"/>
</dbReference>
<accession>A0A916XFB2</accession>
<comment type="similarity">
    <text evidence="1">Belongs to the ComF/GntX family.</text>
</comment>
<evidence type="ECO:0000256" key="1">
    <source>
        <dbReference type="ARBA" id="ARBA00008007"/>
    </source>
</evidence>
<dbReference type="EMBL" id="BMJH01000002">
    <property type="protein sequence ID" value="GGC66399.1"/>
    <property type="molecule type" value="Genomic_DNA"/>
</dbReference>
<dbReference type="CDD" id="cd06223">
    <property type="entry name" value="PRTases_typeI"/>
    <property type="match status" value="1"/>
</dbReference>
<comment type="caution">
    <text evidence="2">The sequence shown here is derived from an EMBL/GenBank/DDBJ whole genome shotgun (WGS) entry which is preliminary data.</text>
</comment>
<dbReference type="PANTHER" id="PTHR47505:SF1">
    <property type="entry name" value="DNA UTILIZATION PROTEIN YHGH"/>
    <property type="match status" value="1"/>
</dbReference>
<dbReference type="PANTHER" id="PTHR47505">
    <property type="entry name" value="DNA UTILIZATION PROTEIN YHGH"/>
    <property type="match status" value="1"/>
</dbReference>
<organism evidence="2 3">
    <name type="scientific">Hoyosella rhizosphaerae</name>
    <dbReference type="NCBI Taxonomy" id="1755582"/>
    <lineage>
        <taxon>Bacteria</taxon>
        <taxon>Bacillati</taxon>
        <taxon>Actinomycetota</taxon>
        <taxon>Actinomycetes</taxon>
        <taxon>Mycobacteriales</taxon>
        <taxon>Hoyosellaceae</taxon>
        <taxon>Hoyosella</taxon>
    </lineage>
</organism>